<organism evidence="1 2">
    <name type="scientific">Entomophthora muscae</name>
    <dbReference type="NCBI Taxonomy" id="34485"/>
    <lineage>
        <taxon>Eukaryota</taxon>
        <taxon>Fungi</taxon>
        <taxon>Fungi incertae sedis</taxon>
        <taxon>Zoopagomycota</taxon>
        <taxon>Entomophthoromycotina</taxon>
        <taxon>Entomophthoromycetes</taxon>
        <taxon>Entomophthorales</taxon>
        <taxon>Entomophthoraceae</taxon>
        <taxon>Entomophthora</taxon>
    </lineage>
</organism>
<sequence>MLYLLRIKLIESEIELIISDGRNLYHLFDSFWDNALVTLKTKMHAYYYPQEPAVQGEAPTRSTVTTDGLLKLGVEYYRLEEGQDVDSQIDTFSSERGYSNRDVVNISPQSFGESYAEKLAIFFQEHIHEDEEIRLILEGSGFFDVRDKKDQWIRIALEPLDLIVLPAGIYHRFAPDEKNFTKAMRLFKDLPKWTPINR</sequence>
<keyword evidence="1" id="KW-0560">Oxidoreductase</keyword>
<dbReference type="EC" id="1.13.11.5" evidence="1"/>
<dbReference type="EMBL" id="QTSX02003659">
    <property type="protein sequence ID" value="KAJ9069094.1"/>
    <property type="molecule type" value="Genomic_DNA"/>
</dbReference>
<keyword evidence="1" id="KW-0223">Dioxygenase</keyword>
<dbReference type="Proteomes" id="UP001165960">
    <property type="component" value="Unassembled WGS sequence"/>
</dbReference>
<evidence type="ECO:0000313" key="2">
    <source>
        <dbReference type="Proteomes" id="UP001165960"/>
    </source>
</evidence>
<proteinExistence type="predicted"/>
<keyword evidence="2" id="KW-1185">Reference proteome</keyword>
<gene>
    <name evidence="1" type="primary">ADI1_3</name>
    <name evidence="1" type="ORF">DSO57_1021988</name>
</gene>
<reference evidence="1" key="1">
    <citation type="submission" date="2022-04" db="EMBL/GenBank/DDBJ databases">
        <title>Genome of the entomopathogenic fungus Entomophthora muscae.</title>
        <authorList>
            <person name="Elya C."/>
            <person name="Lovett B.R."/>
            <person name="Lee E."/>
            <person name="Macias A.M."/>
            <person name="Hajek A.E."/>
            <person name="De Bivort B.L."/>
            <person name="Kasson M.T."/>
            <person name="De Fine Licht H.H."/>
            <person name="Stajich J.E."/>
        </authorList>
    </citation>
    <scope>NUCLEOTIDE SEQUENCE</scope>
    <source>
        <strain evidence="1">Berkeley</strain>
    </source>
</reference>
<protein>
    <submittedName>
        <fullName evidence="1">1,2-dihydroxy-3-keto-5-methylthiopentene dioxygenase, variant 2</fullName>
        <ecNumber evidence="1">1.13.11.5</ecNumber>
    </submittedName>
</protein>
<evidence type="ECO:0000313" key="1">
    <source>
        <dbReference type="EMBL" id="KAJ9069094.1"/>
    </source>
</evidence>
<accession>A0ACC2T361</accession>
<name>A0ACC2T361_9FUNG</name>
<comment type="caution">
    <text evidence="1">The sequence shown here is derived from an EMBL/GenBank/DDBJ whole genome shotgun (WGS) entry which is preliminary data.</text>
</comment>